<organism evidence="1 2">
    <name type="scientific">Bartonella bacilliformis Ver097</name>
    <dbReference type="NCBI Taxonomy" id="1293911"/>
    <lineage>
        <taxon>Bacteria</taxon>
        <taxon>Pseudomonadati</taxon>
        <taxon>Pseudomonadota</taxon>
        <taxon>Alphaproteobacteria</taxon>
        <taxon>Hyphomicrobiales</taxon>
        <taxon>Bartonellaceae</taxon>
        <taxon>Bartonella</taxon>
    </lineage>
</organism>
<evidence type="ECO:0008006" key="3">
    <source>
        <dbReference type="Google" id="ProtNLM"/>
    </source>
</evidence>
<evidence type="ECO:0000313" key="1">
    <source>
        <dbReference type="EMBL" id="KEG21061.1"/>
    </source>
</evidence>
<dbReference type="PATRIC" id="fig|1293911.3.peg.4"/>
<dbReference type="AlphaFoldDB" id="A0A072R5Z9"/>
<dbReference type="HOGENOM" id="CLU_127060_0_0_5"/>
<evidence type="ECO:0000313" key="2">
    <source>
        <dbReference type="Proteomes" id="UP000031740"/>
    </source>
</evidence>
<proteinExistence type="predicted"/>
<dbReference type="EMBL" id="ASIV01000001">
    <property type="protein sequence ID" value="KEG21061.1"/>
    <property type="molecule type" value="Genomic_DNA"/>
</dbReference>
<dbReference type="InterPro" id="IPR010642">
    <property type="entry name" value="Invasion_prot_B"/>
</dbReference>
<dbReference type="Proteomes" id="UP000031740">
    <property type="component" value="Unassembled WGS sequence"/>
</dbReference>
<name>A0A072R5Z9_BARBA</name>
<accession>A0A072R5Z9</accession>
<dbReference type="Pfam" id="PF06776">
    <property type="entry name" value="IalB"/>
    <property type="match status" value="1"/>
</dbReference>
<dbReference type="Gene3D" id="2.60.40.1880">
    <property type="entry name" value="Invasion associated locus B (IalB) protein"/>
    <property type="match status" value="1"/>
</dbReference>
<dbReference type="RefSeq" id="WP_041848825.1">
    <property type="nucleotide sequence ID" value="NZ_KL503802.1"/>
</dbReference>
<comment type="caution">
    <text evidence="1">The sequence shown here is derived from an EMBL/GenBank/DDBJ whole genome shotgun (WGS) entry which is preliminary data.</text>
</comment>
<dbReference type="InterPro" id="IPR038696">
    <property type="entry name" value="IalB_sf"/>
</dbReference>
<reference evidence="1 2" key="1">
    <citation type="submission" date="2013-04" db="EMBL/GenBank/DDBJ databases">
        <title>The Genome Sequence of Bartonella bacilliformis Ver097.</title>
        <authorList>
            <consortium name="The Broad Institute Genomics Platform"/>
            <consortium name="The Broad Institute Genome Sequencing Center for Infectious Disease"/>
            <person name="Feldgarden M."/>
            <person name="Kirby J."/>
            <person name="Birtles R."/>
            <person name="Dasch G."/>
            <person name="Hendrix L."/>
            <person name="Koehler J."/>
            <person name="Walker B."/>
            <person name="Young S.K."/>
            <person name="Zeng Q."/>
            <person name="Gargeya S."/>
            <person name="Fitzgerald M."/>
            <person name="Haas B."/>
            <person name="Abouelleil A."/>
            <person name="Allen A.W."/>
            <person name="Alvarado L."/>
            <person name="Arachchi H.M."/>
            <person name="Berlin A.M."/>
            <person name="Chapman S.B."/>
            <person name="Gainer-Dewar J."/>
            <person name="Goldberg J."/>
            <person name="Griggs A."/>
            <person name="Gujja S."/>
            <person name="Hansen M."/>
            <person name="Howarth C."/>
            <person name="Imamovic A."/>
            <person name="Ireland A."/>
            <person name="Larimer J."/>
            <person name="McCowan C."/>
            <person name="Murphy C."/>
            <person name="Pearson M."/>
            <person name="Poon T.W."/>
            <person name="Priest M."/>
            <person name="Roberts A."/>
            <person name="Saif S."/>
            <person name="Shea T."/>
            <person name="Sisk P."/>
            <person name="Sykes S."/>
            <person name="Wortman J."/>
            <person name="Nusbaum C."/>
            <person name="Birren B."/>
        </authorList>
    </citation>
    <scope>NUCLEOTIDE SEQUENCE [LARGE SCALE GENOMIC DNA]</scope>
    <source>
        <strain evidence="1 2">Ver097</strain>
    </source>
</reference>
<sequence>MFALVLFLLNKGESFADEQSNLYTVHPPQLSVPSGKPGETRRIIMQFSDWTLICDESQTVKRGVCNVTQAIHDQEGHTIFSWSLVLTTSGQAVMLLRMLPSADINVPIRVSVEGFSDPIVIRYTQCDAKVCLAQSPLGLILRQQIEQRGKVRISYQVKSGQIFSFVAPFEGLSEALSFLTIQGDNRNDMERKQKR</sequence>
<protein>
    <recommendedName>
        <fullName evidence="3">Invasion associated locus B family protein</fullName>
    </recommendedName>
</protein>
<gene>
    <name evidence="1" type="ORF">H710_00003</name>
</gene>